<evidence type="ECO:0000313" key="13">
    <source>
        <dbReference type="Proteomes" id="UP000249645"/>
    </source>
</evidence>
<keyword evidence="10" id="KW-0670">Pyruvate</keyword>
<proteinExistence type="predicted"/>
<feature type="transmembrane region" description="Helical" evidence="11">
    <location>
        <begin position="7"/>
        <end position="26"/>
    </location>
</feature>
<dbReference type="NCBIfam" id="NF003678">
    <property type="entry name" value="PRK05305.1-2"/>
    <property type="match status" value="1"/>
</dbReference>
<comment type="caution">
    <text evidence="12">The sequence shown here is derived from an EMBL/GenBank/DDBJ whole genome shotgun (WGS) entry which is preliminary data.</text>
</comment>
<dbReference type="InterPro" id="IPR003817">
    <property type="entry name" value="PS_Dcarbxylase"/>
</dbReference>
<evidence type="ECO:0000256" key="8">
    <source>
        <dbReference type="ARBA" id="ARBA00023239"/>
    </source>
</evidence>
<dbReference type="Proteomes" id="UP000249645">
    <property type="component" value="Unassembled WGS sequence"/>
</dbReference>
<keyword evidence="8" id="KW-0456">Lyase</keyword>
<evidence type="ECO:0000256" key="3">
    <source>
        <dbReference type="ARBA" id="ARBA00022793"/>
    </source>
</evidence>
<reference evidence="12 13" key="1">
    <citation type="submission" date="2017-11" db="EMBL/GenBank/DDBJ databases">
        <title>Infants hospitalized years apart are colonized by the same room-sourced microbial strains.</title>
        <authorList>
            <person name="Brooks B."/>
            <person name="Olm M.R."/>
            <person name="Firek B.A."/>
            <person name="Baker R."/>
            <person name="Thomas B.C."/>
            <person name="Morowitz M.J."/>
            <person name="Banfield J.F."/>
        </authorList>
    </citation>
    <scope>NUCLEOTIDE SEQUENCE [LARGE SCALE GENOMIC DNA]</scope>
    <source>
        <strain evidence="12">S2_009_000_R2_76</strain>
    </source>
</reference>
<dbReference type="AlphaFoldDB" id="A0A2W5H0V5"/>
<keyword evidence="11" id="KW-0812">Transmembrane</keyword>
<keyword evidence="3" id="KW-0210">Decarboxylase</keyword>
<dbReference type="InterPro" id="IPR033175">
    <property type="entry name" value="PSD-A"/>
</dbReference>
<evidence type="ECO:0000256" key="4">
    <source>
        <dbReference type="ARBA" id="ARBA00023098"/>
    </source>
</evidence>
<dbReference type="GO" id="GO:0004609">
    <property type="term" value="F:phosphatidylserine decarboxylase activity"/>
    <property type="evidence" value="ECO:0007669"/>
    <property type="project" value="InterPro"/>
</dbReference>
<keyword evidence="9" id="KW-1208">Phospholipid metabolism</keyword>
<evidence type="ECO:0000256" key="9">
    <source>
        <dbReference type="ARBA" id="ARBA00023264"/>
    </source>
</evidence>
<keyword evidence="4" id="KW-0443">Lipid metabolism</keyword>
<evidence type="ECO:0000256" key="1">
    <source>
        <dbReference type="ARBA" id="ARBA00022475"/>
    </source>
</evidence>
<protein>
    <submittedName>
        <fullName evidence="12">Phosphatidylserine decarboxylase family protein</fullName>
    </submittedName>
</protein>
<dbReference type="PANTHER" id="PTHR35809:SF1">
    <property type="entry name" value="ARCHAETIDYLSERINE DECARBOXYLASE PROENZYME-RELATED"/>
    <property type="match status" value="1"/>
</dbReference>
<evidence type="ECO:0000256" key="11">
    <source>
        <dbReference type="SAM" id="Phobius"/>
    </source>
</evidence>
<evidence type="ECO:0000256" key="10">
    <source>
        <dbReference type="ARBA" id="ARBA00023317"/>
    </source>
</evidence>
<accession>A0A2W5H0V5</accession>
<dbReference type="PANTHER" id="PTHR35809">
    <property type="entry name" value="ARCHAETIDYLSERINE DECARBOXYLASE PROENZYME-RELATED"/>
    <property type="match status" value="1"/>
</dbReference>
<name>A0A2W5H0V5_9SPHI</name>
<organism evidence="12 13">
    <name type="scientific">Pseudopedobacter saltans</name>
    <dbReference type="NCBI Taxonomy" id="151895"/>
    <lineage>
        <taxon>Bacteria</taxon>
        <taxon>Pseudomonadati</taxon>
        <taxon>Bacteroidota</taxon>
        <taxon>Sphingobacteriia</taxon>
        <taxon>Sphingobacteriales</taxon>
        <taxon>Sphingobacteriaceae</taxon>
        <taxon>Pseudopedobacter</taxon>
    </lineage>
</organism>
<sequence>MTIHKEGYPTIIISFIALGVIGSLFSYFLPSILASILNIVLLGLWVFIISFFRIPNRPLTKGTNQIICPADGKVVVIEEMTDEEYFHDKRIQVSIFMSPANVHVNRYPIDGKVLYSKYHPGKFLFAWHPKSSTENERHSIVIDQPGKGPLLVKQIAGALARRIKNYAVVGNDVQQDTELGFIKFGSRVDVLLPIGTDIKVNLEQAVQGGVTVLAEW</sequence>
<evidence type="ECO:0000256" key="6">
    <source>
        <dbReference type="ARBA" id="ARBA00023145"/>
    </source>
</evidence>
<feature type="transmembrane region" description="Helical" evidence="11">
    <location>
        <begin position="32"/>
        <end position="52"/>
    </location>
</feature>
<keyword evidence="7" id="KW-0594">Phospholipid biosynthesis</keyword>
<dbReference type="GO" id="GO:0008654">
    <property type="term" value="P:phospholipid biosynthetic process"/>
    <property type="evidence" value="ECO:0007669"/>
    <property type="project" value="UniProtKB-KW"/>
</dbReference>
<dbReference type="Pfam" id="PF02666">
    <property type="entry name" value="PS_Dcarbxylase"/>
    <property type="match status" value="1"/>
</dbReference>
<evidence type="ECO:0000256" key="7">
    <source>
        <dbReference type="ARBA" id="ARBA00023209"/>
    </source>
</evidence>
<keyword evidence="11" id="KW-1133">Transmembrane helix</keyword>
<evidence type="ECO:0000256" key="2">
    <source>
        <dbReference type="ARBA" id="ARBA00022516"/>
    </source>
</evidence>
<gene>
    <name evidence="12" type="ORF">DI598_08165</name>
</gene>
<keyword evidence="2" id="KW-0444">Lipid biosynthesis</keyword>
<keyword evidence="6" id="KW-0865">Zymogen</keyword>
<dbReference type="EMBL" id="QFOI01000117">
    <property type="protein sequence ID" value="PZP49312.1"/>
    <property type="molecule type" value="Genomic_DNA"/>
</dbReference>
<keyword evidence="5 11" id="KW-0472">Membrane</keyword>
<evidence type="ECO:0000256" key="5">
    <source>
        <dbReference type="ARBA" id="ARBA00023136"/>
    </source>
</evidence>
<evidence type="ECO:0000313" key="12">
    <source>
        <dbReference type="EMBL" id="PZP49312.1"/>
    </source>
</evidence>
<keyword evidence="1" id="KW-1003">Cell membrane</keyword>